<dbReference type="GeneTree" id="ENSGT01010000222629"/>
<reference evidence="2" key="1">
    <citation type="submission" date="2025-08" db="UniProtKB">
        <authorList>
            <consortium name="Ensembl"/>
        </authorList>
    </citation>
    <scope>IDENTIFICATION</scope>
</reference>
<name>A0A663FEP9_AQUCH</name>
<dbReference type="Ensembl" id="ENSACCT00020023958.1">
    <property type="protein sequence ID" value="ENSACCP00020022948.1"/>
    <property type="gene ID" value="ENSACCG00020015778.1"/>
</dbReference>
<evidence type="ECO:0000313" key="3">
    <source>
        <dbReference type="Proteomes" id="UP000472275"/>
    </source>
</evidence>
<sequence>MEGPYRSLSCCCRRPSCGALPAPPGRQRHRAQSCDSFVALKKVLLVPPLPRATLPLLLRHDQLGQVGVQLVLLVDPLLLDAVPAFLLGNAQRAGDVVPEIQPLFLGEVVGDSLVVILHLHLALAQEEVSLHRLTVQLQGSLAVRQCLVVLLHLQVAEGSVGVVDGHQGVAVLQAGGGLGVLAAAEEPVSLFLVLLRAVALLGAAAPRAPRTRPRRPGPPRAALPLLLPLHGAARHRPARPGPARWGRRLRWLRPRTATAATAAPRRRRRRFRGRTAAGAGPGAGRGRGSGGRDRREERRGRGRGGRGRGRGVGAEEVGGAGEGWAELGKGGRS</sequence>
<feature type="compositionally biased region" description="Gly residues" evidence="1">
    <location>
        <begin position="310"/>
        <end position="333"/>
    </location>
</feature>
<feature type="region of interest" description="Disordered" evidence="1">
    <location>
        <begin position="256"/>
        <end position="333"/>
    </location>
</feature>
<feature type="compositionally biased region" description="Basic residues" evidence="1">
    <location>
        <begin position="264"/>
        <end position="273"/>
    </location>
</feature>
<protein>
    <submittedName>
        <fullName evidence="2">Uncharacterized protein</fullName>
    </submittedName>
</protein>
<dbReference type="InParanoid" id="A0A663FEP9"/>
<accession>A0A663FEP9</accession>
<feature type="compositionally biased region" description="Gly residues" evidence="1">
    <location>
        <begin position="279"/>
        <end position="289"/>
    </location>
</feature>
<feature type="compositionally biased region" description="Basic and acidic residues" evidence="1">
    <location>
        <begin position="290"/>
        <end position="299"/>
    </location>
</feature>
<feature type="compositionally biased region" description="Basic residues" evidence="1">
    <location>
        <begin position="300"/>
        <end position="309"/>
    </location>
</feature>
<evidence type="ECO:0000256" key="1">
    <source>
        <dbReference type="SAM" id="MobiDB-lite"/>
    </source>
</evidence>
<proteinExistence type="predicted"/>
<evidence type="ECO:0000313" key="2">
    <source>
        <dbReference type="Ensembl" id="ENSACCP00020022948.1"/>
    </source>
</evidence>
<dbReference type="Proteomes" id="UP000472275">
    <property type="component" value="Chromosome 25"/>
</dbReference>
<reference evidence="2" key="2">
    <citation type="submission" date="2025-09" db="UniProtKB">
        <authorList>
            <consortium name="Ensembl"/>
        </authorList>
    </citation>
    <scope>IDENTIFICATION</scope>
</reference>
<organism evidence="2 3">
    <name type="scientific">Aquila chrysaetos chrysaetos</name>
    <dbReference type="NCBI Taxonomy" id="223781"/>
    <lineage>
        <taxon>Eukaryota</taxon>
        <taxon>Metazoa</taxon>
        <taxon>Chordata</taxon>
        <taxon>Craniata</taxon>
        <taxon>Vertebrata</taxon>
        <taxon>Euteleostomi</taxon>
        <taxon>Archelosauria</taxon>
        <taxon>Archosauria</taxon>
        <taxon>Dinosauria</taxon>
        <taxon>Saurischia</taxon>
        <taxon>Theropoda</taxon>
        <taxon>Coelurosauria</taxon>
        <taxon>Aves</taxon>
        <taxon>Neognathae</taxon>
        <taxon>Neoaves</taxon>
        <taxon>Telluraves</taxon>
        <taxon>Accipitrimorphae</taxon>
        <taxon>Accipitriformes</taxon>
        <taxon>Accipitridae</taxon>
        <taxon>Accipitrinae</taxon>
        <taxon>Aquila</taxon>
    </lineage>
</organism>
<dbReference type="AlphaFoldDB" id="A0A663FEP9"/>
<keyword evidence="3" id="KW-1185">Reference proteome</keyword>